<dbReference type="Pfam" id="PF01392">
    <property type="entry name" value="Fz"/>
    <property type="match status" value="1"/>
</dbReference>
<evidence type="ECO:0000256" key="9">
    <source>
        <dbReference type="ARBA" id="ARBA00023157"/>
    </source>
</evidence>
<proteinExistence type="inferred from homology"/>
<evidence type="ECO:0000256" key="12">
    <source>
        <dbReference type="PROSITE-ProRule" id="PRU00090"/>
    </source>
</evidence>
<keyword evidence="3 18" id="KW-0121">Carboxypeptidase</keyword>
<protein>
    <submittedName>
        <fullName evidence="18">Carboxypeptidase Z</fullName>
    </submittedName>
</protein>
<dbReference type="CDD" id="cd11308">
    <property type="entry name" value="Peptidase_M14NE-CP-C_like"/>
    <property type="match status" value="1"/>
</dbReference>
<accession>A0A6P3H3Y9</accession>
<comment type="cofactor">
    <cofactor evidence="1">
        <name>Zn(2+)</name>
        <dbReference type="ChEBI" id="CHEBI:29105"/>
    </cofactor>
</comment>
<evidence type="ECO:0000256" key="1">
    <source>
        <dbReference type="ARBA" id="ARBA00001947"/>
    </source>
</evidence>
<dbReference type="InterPro" id="IPR008969">
    <property type="entry name" value="CarboxyPept-like_regulatory"/>
</dbReference>
<evidence type="ECO:0000256" key="8">
    <source>
        <dbReference type="ARBA" id="ARBA00023049"/>
    </source>
</evidence>
<dbReference type="GeneID" id="104988532"/>
<evidence type="ECO:0000256" key="7">
    <source>
        <dbReference type="ARBA" id="ARBA00022833"/>
    </source>
</evidence>
<comment type="similarity">
    <text evidence="2 13">Belongs to the peptidase M14 family.</text>
</comment>
<dbReference type="Gene3D" id="1.10.2000.10">
    <property type="entry name" value="Frizzled cysteine-rich domain"/>
    <property type="match status" value="1"/>
</dbReference>
<reference evidence="18" key="1">
    <citation type="submission" date="2025-08" db="UniProtKB">
        <authorList>
            <consortium name="RefSeq"/>
        </authorList>
    </citation>
    <scope>IDENTIFICATION</scope>
    <source>
        <tissue evidence="18">Blood</tissue>
    </source>
</reference>
<keyword evidence="4" id="KW-0645">Protease</keyword>
<evidence type="ECO:0000259" key="16">
    <source>
        <dbReference type="PROSITE" id="PS52035"/>
    </source>
</evidence>
<dbReference type="SUPFAM" id="SSF63501">
    <property type="entry name" value="Frizzled cysteine-rich domain"/>
    <property type="match status" value="1"/>
</dbReference>
<evidence type="ECO:0000256" key="11">
    <source>
        <dbReference type="ARBA" id="ARBA00057799"/>
    </source>
</evidence>
<dbReference type="InterPro" id="IPR020067">
    <property type="entry name" value="Frizzled_dom"/>
</dbReference>
<comment type="caution">
    <text evidence="12">Lacks conserved residue(s) required for the propagation of feature annotation.</text>
</comment>
<evidence type="ECO:0000256" key="10">
    <source>
        <dbReference type="ARBA" id="ARBA00023180"/>
    </source>
</evidence>
<evidence type="ECO:0000256" key="14">
    <source>
        <dbReference type="SAM" id="MobiDB-lite"/>
    </source>
</evidence>
<evidence type="ECO:0000256" key="4">
    <source>
        <dbReference type="ARBA" id="ARBA00022670"/>
    </source>
</evidence>
<evidence type="ECO:0000256" key="2">
    <source>
        <dbReference type="ARBA" id="ARBA00005988"/>
    </source>
</evidence>
<dbReference type="PROSITE" id="PS52035">
    <property type="entry name" value="PEPTIDASE_M14"/>
    <property type="match status" value="1"/>
</dbReference>
<dbReference type="Gene3D" id="2.60.40.1120">
    <property type="entry name" value="Carboxypeptidase-like, regulatory domain"/>
    <property type="match status" value="1"/>
</dbReference>
<dbReference type="InterPro" id="IPR050753">
    <property type="entry name" value="Peptidase_M14_domain"/>
</dbReference>
<dbReference type="SMART" id="SM00631">
    <property type="entry name" value="Zn_pept"/>
    <property type="match status" value="1"/>
</dbReference>
<dbReference type="PANTHER" id="PTHR11532">
    <property type="entry name" value="PROTEASE M14 CARBOXYPEPTIDASE"/>
    <property type="match status" value="1"/>
</dbReference>
<dbReference type="OrthoDB" id="10249045at2759"/>
<feature type="domain" description="FZ" evidence="15">
    <location>
        <begin position="27"/>
        <end position="149"/>
    </location>
</feature>
<keyword evidence="10" id="KW-0325">Glycoprotein</keyword>
<evidence type="ECO:0000313" key="18">
    <source>
        <dbReference type="RefSeq" id="XP_010838193.1"/>
    </source>
</evidence>
<evidence type="ECO:0000256" key="3">
    <source>
        <dbReference type="ARBA" id="ARBA00022645"/>
    </source>
</evidence>
<dbReference type="Gene3D" id="3.40.630.10">
    <property type="entry name" value="Zn peptidases"/>
    <property type="match status" value="1"/>
</dbReference>
<dbReference type="PANTHER" id="PTHR11532:SF63">
    <property type="entry name" value="CARBOXYPEPTIDASE Z"/>
    <property type="match status" value="1"/>
</dbReference>
<dbReference type="GO" id="GO:0008270">
    <property type="term" value="F:zinc ion binding"/>
    <property type="evidence" value="ECO:0007669"/>
    <property type="project" value="InterPro"/>
</dbReference>
<dbReference type="AlphaFoldDB" id="A0A6P3H3Y9"/>
<dbReference type="SUPFAM" id="SSF49464">
    <property type="entry name" value="Carboxypeptidase regulatory domain-like"/>
    <property type="match status" value="1"/>
</dbReference>
<dbReference type="InterPro" id="IPR000834">
    <property type="entry name" value="Peptidase_M14"/>
</dbReference>
<feature type="active site" description="Proton donor/acceptor" evidence="13">
    <location>
        <position position="442"/>
    </location>
</feature>
<dbReference type="Proteomes" id="UP000515208">
    <property type="component" value="Unplaced"/>
</dbReference>
<dbReference type="GO" id="GO:0005615">
    <property type="term" value="C:extracellular space"/>
    <property type="evidence" value="ECO:0007669"/>
    <property type="project" value="TreeGrafter"/>
</dbReference>
<keyword evidence="8" id="KW-0482">Metalloprotease</keyword>
<dbReference type="SMART" id="SM00063">
    <property type="entry name" value="FRI"/>
    <property type="match status" value="1"/>
</dbReference>
<dbReference type="GO" id="GO:0004181">
    <property type="term" value="F:metallocarboxypeptidase activity"/>
    <property type="evidence" value="ECO:0007669"/>
    <property type="project" value="InterPro"/>
</dbReference>
<dbReference type="CTD" id="8532"/>
<name>A0A6P3H3Y9_BISBB</name>
<dbReference type="FunFam" id="3.40.630.10:FF:000257">
    <property type="entry name" value="Uncharacterized protein"/>
    <property type="match status" value="1"/>
</dbReference>
<comment type="function">
    <text evidence="11">Cleaves substrates with C-terminal arginine residues. Probably modulates the Wnt signaling pathway, by cleaving some undefined protein. May play a role in cleavage during prohormone processing.</text>
</comment>
<dbReference type="InterPro" id="IPR057247">
    <property type="entry name" value="CARBOXYPEPT_ZN_2"/>
</dbReference>
<dbReference type="Pfam" id="PF13620">
    <property type="entry name" value="CarboxypepD_reg"/>
    <property type="match status" value="1"/>
</dbReference>
<feature type="disulfide bond" evidence="12">
    <location>
        <begin position="111"/>
        <end position="135"/>
    </location>
</feature>
<keyword evidence="7" id="KW-0862">Zinc</keyword>
<dbReference type="Pfam" id="PF00246">
    <property type="entry name" value="Peptidase_M14"/>
    <property type="match status" value="1"/>
</dbReference>
<dbReference type="PROSITE" id="PS00133">
    <property type="entry name" value="CARBOXYPEPT_ZN_2"/>
    <property type="match status" value="1"/>
</dbReference>
<dbReference type="RefSeq" id="XP_010838193.1">
    <property type="nucleotide sequence ID" value="XM_010839891.1"/>
</dbReference>
<feature type="region of interest" description="Disordered" evidence="14">
    <location>
        <begin position="622"/>
        <end position="657"/>
    </location>
</feature>
<dbReference type="KEGG" id="bbis:104988532"/>
<keyword evidence="6" id="KW-0378">Hydrolase</keyword>
<dbReference type="FunFam" id="2.60.40.1120:FF:000010">
    <property type="entry name" value="Carboxypeptidase Z"/>
    <property type="match status" value="1"/>
</dbReference>
<feature type="domain" description="Peptidase M14" evidence="16">
    <location>
        <begin position="175"/>
        <end position="465"/>
    </location>
</feature>
<dbReference type="PROSITE" id="PS50038">
    <property type="entry name" value="FZ"/>
    <property type="match status" value="1"/>
</dbReference>
<dbReference type="GO" id="GO:0006518">
    <property type="term" value="P:peptide metabolic process"/>
    <property type="evidence" value="ECO:0007669"/>
    <property type="project" value="TreeGrafter"/>
</dbReference>
<dbReference type="InterPro" id="IPR036790">
    <property type="entry name" value="Frizzled_dom_sf"/>
</dbReference>
<sequence length="679" mass="75841">MLVLAAARPGCEPAWDPEGGCPGSAAADSAMCVDLQLQTCSDVTYNRTAFPTLLPHRSREAVESSSEYILLSVLHHLLEGQCNPDLRLLGCAVLAPRCEGGRVRRPCRHVCGALREACQPAFDAIDMAWPYFLDCGRYFSGPEEGCYDPLEKLRGGLDIEEALPSGHPPTFIQFTHHSYAQMVRVLRRTAARCAPISKTYSIGRSFDGRDLLVIEFSSRPGQHELMEPEVKLIGNIHGNEVAGREMLIYLAQYLCSEYLLGSPRIQRLLNTTRVHLLPSMNPDGYELDLNRNFPDLTSEYYRLASVRGARSDHIAIPQHYWWGKVGARCRTRGLRLWMRTIPFVLSASLHGGDLVVSYPFDFSKHPQEEKMFSPTPDEKMFKLLARAYADVHPMMMDRSENRCGGNFLKRGSIINGADWYSFTGGMSDFNYLHSNCFEITVEKDQELPPRGERAEPLGQQLQQWGRSKAPDDNWTLMMTVRLRAGMDQALAGGPSVCLASALGLGGREKADGDIAVRSELEEGNQDCEFPKKAPGVHRGIKGMVMDKFGKPVKNARILVKGIRHDITTAPDGDYWRLLPPGAHIVIAQAPGYSKVIKKVIIPARMKRAGRVDFILQPLRTGPQKFLPGSRRGGLGGEPQEPDEEPLGARRQPTTGGSKPWWWSYFTSLGQHQPRWLLKY</sequence>
<evidence type="ECO:0000256" key="13">
    <source>
        <dbReference type="PROSITE-ProRule" id="PRU01379"/>
    </source>
</evidence>
<keyword evidence="17" id="KW-1185">Reference proteome</keyword>
<dbReference type="SUPFAM" id="SSF53187">
    <property type="entry name" value="Zn-dependent exopeptidases"/>
    <property type="match status" value="1"/>
</dbReference>
<dbReference type="FunFam" id="1.10.2000.10:FF:000012">
    <property type="entry name" value="Carboxypeptidase Z"/>
    <property type="match status" value="1"/>
</dbReference>
<evidence type="ECO:0000259" key="15">
    <source>
        <dbReference type="PROSITE" id="PS50038"/>
    </source>
</evidence>
<organism evidence="17 18">
    <name type="scientific">Bison bison bison</name>
    <name type="common">North American plains bison</name>
    <dbReference type="NCBI Taxonomy" id="43346"/>
    <lineage>
        <taxon>Eukaryota</taxon>
        <taxon>Metazoa</taxon>
        <taxon>Chordata</taxon>
        <taxon>Craniata</taxon>
        <taxon>Vertebrata</taxon>
        <taxon>Euteleostomi</taxon>
        <taxon>Mammalia</taxon>
        <taxon>Eutheria</taxon>
        <taxon>Laurasiatheria</taxon>
        <taxon>Artiodactyla</taxon>
        <taxon>Ruminantia</taxon>
        <taxon>Pecora</taxon>
        <taxon>Bovidae</taxon>
        <taxon>Bovinae</taxon>
        <taxon>Bison</taxon>
    </lineage>
</organism>
<evidence type="ECO:0000256" key="5">
    <source>
        <dbReference type="ARBA" id="ARBA00022723"/>
    </source>
</evidence>
<gene>
    <name evidence="18" type="primary">CPZ</name>
</gene>
<dbReference type="GO" id="GO:0016485">
    <property type="term" value="P:protein processing"/>
    <property type="evidence" value="ECO:0007669"/>
    <property type="project" value="TreeGrafter"/>
</dbReference>
<keyword evidence="9 12" id="KW-1015">Disulfide bond</keyword>
<dbReference type="PRINTS" id="PR00765">
    <property type="entry name" value="CRBOXYPTASEA"/>
</dbReference>
<evidence type="ECO:0000313" key="17">
    <source>
        <dbReference type="Proteomes" id="UP000515208"/>
    </source>
</evidence>
<evidence type="ECO:0000256" key="6">
    <source>
        <dbReference type="ARBA" id="ARBA00022801"/>
    </source>
</evidence>
<keyword evidence="5" id="KW-0479">Metal-binding</keyword>